<sequence length="115" mass="13228">MVTLFLIKTILSYIFYESNKNIVIRNVLGNLVLFLPFGFLLPMFVRRKLNYVTIIILSFLMSLVLELVQLFAEVGSFDVDDLLLNTIGATFGFITQKIIIKIIKTRTNLTSHRLN</sequence>
<dbReference type="PANTHER" id="PTHR36834:SF1">
    <property type="entry name" value="INTEGRAL MEMBRANE PROTEIN"/>
    <property type="match status" value="1"/>
</dbReference>
<evidence type="ECO:0000313" key="4">
    <source>
        <dbReference type="Proteomes" id="UP000658690"/>
    </source>
</evidence>
<evidence type="ECO:0000313" key="3">
    <source>
        <dbReference type="EMBL" id="NOU89090.1"/>
    </source>
</evidence>
<organism evidence="3 4">
    <name type="scientific">Paenibacillus germinis</name>
    <dbReference type="NCBI Taxonomy" id="2654979"/>
    <lineage>
        <taxon>Bacteria</taxon>
        <taxon>Bacillati</taxon>
        <taxon>Bacillota</taxon>
        <taxon>Bacilli</taxon>
        <taxon>Bacillales</taxon>
        <taxon>Paenibacillaceae</taxon>
        <taxon>Paenibacillus</taxon>
    </lineage>
</organism>
<keyword evidence="1" id="KW-1133">Transmembrane helix</keyword>
<name>A0ABX1ZB71_9BACL</name>
<feature type="transmembrane region" description="Helical" evidence="1">
    <location>
        <begin position="22"/>
        <end position="44"/>
    </location>
</feature>
<keyword evidence="4" id="KW-1185">Reference proteome</keyword>
<gene>
    <name evidence="3" type="ORF">GC102_25560</name>
</gene>
<evidence type="ECO:0000259" key="2">
    <source>
        <dbReference type="Pfam" id="PF04892"/>
    </source>
</evidence>
<dbReference type="PANTHER" id="PTHR36834">
    <property type="entry name" value="MEMBRANE PROTEIN-RELATED"/>
    <property type="match status" value="1"/>
</dbReference>
<dbReference type="InterPro" id="IPR006976">
    <property type="entry name" value="VanZ-like"/>
</dbReference>
<comment type="caution">
    <text evidence="3">The sequence shown here is derived from an EMBL/GenBank/DDBJ whole genome shotgun (WGS) entry which is preliminary data.</text>
</comment>
<keyword evidence="1" id="KW-0812">Transmembrane</keyword>
<feature type="transmembrane region" description="Helical" evidence="1">
    <location>
        <begin position="51"/>
        <end position="71"/>
    </location>
</feature>
<accession>A0ABX1ZB71</accession>
<evidence type="ECO:0000256" key="1">
    <source>
        <dbReference type="SAM" id="Phobius"/>
    </source>
</evidence>
<feature type="domain" description="VanZ-like" evidence="2">
    <location>
        <begin position="6"/>
        <end position="98"/>
    </location>
</feature>
<protein>
    <submittedName>
        <fullName evidence="3">VanZ family protein</fullName>
    </submittedName>
</protein>
<feature type="transmembrane region" description="Helical" evidence="1">
    <location>
        <begin position="83"/>
        <end position="103"/>
    </location>
</feature>
<dbReference type="Pfam" id="PF04892">
    <property type="entry name" value="VanZ"/>
    <property type="match status" value="1"/>
</dbReference>
<dbReference type="InterPro" id="IPR053150">
    <property type="entry name" value="Teicoplanin_resist-assoc"/>
</dbReference>
<keyword evidence="1" id="KW-0472">Membrane</keyword>
<proteinExistence type="predicted"/>
<dbReference type="EMBL" id="WHOC01000140">
    <property type="protein sequence ID" value="NOU89090.1"/>
    <property type="molecule type" value="Genomic_DNA"/>
</dbReference>
<dbReference type="Proteomes" id="UP000658690">
    <property type="component" value="Unassembled WGS sequence"/>
</dbReference>
<reference evidence="3 4" key="1">
    <citation type="submission" date="2019-10" db="EMBL/GenBank/DDBJ databases">
        <title>Description of Paenibacillus choica sp. nov.</title>
        <authorList>
            <person name="Carlier A."/>
            <person name="Qi S."/>
        </authorList>
    </citation>
    <scope>NUCLEOTIDE SEQUENCE [LARGE SCALE GENOMIC DNA]</scope>
    <source>
        <strain evidence="3 4">LMG 31460</strain>
    </source>
</reference>